<dbReference type="InterPro" id="IPR010982">
    <property type="entry name" value="Lambda_DNA-bd_dom_sf"/>
</dbReference>
<feature type="domain" description="HTH cro/C1-type" evidence="1">
    <location>
        <begin position="9"/>
        <end position="61"/>
    </location>
</feature>
<organism evidence="2">
    <name type="scientific">OCS116 cluster bacterium</name>
    <dbReference type="NCBI Taxonomy" id="2030921"/>
    <lineage>
        <taxon>Bacteria</taxon>
        <taxon>Pseudomonadati</taxon>
        <taxon>Pseudomonadota</taxon>
        <taxon>Alphaproteobacteria</taxon>
        <taxon>OCS116 cluster</taxon>
    </lineage>
</organism>
<dbReference type="SUPFAM" id="SSF47413">
    <property type="entry name" value="lambda repressor-like DNA-binding domains"/>
    <property type="match status" value="1"/>
</dbReference>
<dbReference type="Pfam" id="PF01381">
    <property type="entry name" value="HTH_3"/>
    <property type="match status" value="1"/>
</dbReference>
<dbReference type="CDD" id="cd00093">
    <property type="entry name" value="HTH_XRE"/>
    <property type="match status" value="1"/>
</dbReference>
<proteinExistence type="predicted"/>
<dbReference type="PROSITE" id="PS50943">
    <property type="entry name" value="HTH_CROC1"/>
    <property type="match status" value="1"/>
</dbReference>
<name>A0A2A4Z0A8_9PROT</name>
<dbReference type="Gene3D" id="1.10.260.40">
    <property type="entry name" value="lambda repressor-like DNA-binding domains"/>
    <property type="match status" value="1"/>
</dbReference>
<dbReference type="GO" id="GO:0003677">
    <property type="term" value="F:DNA binding"/>
    <property type="evidence" value="ECO:0007669"/>
    <property type="project" value="InterPro"/>
</dbReference>
<comment type="caution">
    <text evidence="2">The sequence shown here is derived from an EMBL/GenBank/DDBJ whole genome shotgun (WGS) entry which is preliminary data.</text>
</comment>
<evidence type="ECO:0000313" key="2">
    <source>
        <dbReference type="EMBL" id="PCJ00425.1"/>
    </source>
</evidence>
<accession>A0A2A4Z0A8</accession>
<dbReference type="EMBL" id="NVUS01000012">
    <property type="protein sequence ID" value="PCJ00425.1"/>
    <property type="molecule type" value="Genomic_DNA"/>
</dbReference>
<reference key="1">
    <citation type="submission" date="2017-08" db="EMBL/GenBank/DDBJ databases">
        <title>A dynamic microbial community with high functional redundancy inhabits the cold, oxic subseafloor aquifer.</title>
        <authorList>
            <person name="Tully B.J."/>
            <person name="Wheat C.G."/>
            <person name="Glazer B.T."/>
            <person name="Huber J.A."/>
        </authorList>
    </citation>
    <scope>NUCLEOTIDE SEQUENCE [LARGE SCALE GENOMIC DNA]</scope>
</reference>
<dbReference type="AlphaFoldDB" id="A0A2A4Z0A8"/>
<dbReference type="InterPro" id="IPR001387">
    <property type="entry name" value="Cro/C1-type_HTH"/>
</dbReference>
<reference evidence="2" key="2">
    <citation type="journal article" date="2018" name="ISME J.">
        <title>A dynamic microbial community with high functional redundancy inhabits the cold, oxic subseafloor aquifer.</title>
        <authorList>
            <person name="Tully B.J."/>
            <person name="Wheat C.G."/>
            <person name="Glazer B.T."/>
            <person name="Huber J.A."/>
        </authorList>
    </citation>
    <scope>NUCLEOTIDE SEQUENCE</scope>
    <source>
        <strain evidence="2">NORP83</strain>
    </source>
</reference>
<evidence type="ECO:0000259" key="1">
    <source>
        <dbReference type="PROSITE" id="PS50943"/>
    </source>
</evidence>
<protein>
    <submittedName>
        <fullName evidence="2">Transcriptional regulator</fullName>
    </submittedName>
</protein>
<sequence>MSTELALRVKNRRLAQKLTQEGLANRSGVPFGTLKKFERTGQISLISFIKLVTALGDEGTLEKLLLKPKFDNIDEVLKNKKEPLRGTIK</sequence>
<gene>
    <name evidence="2" type="ORF">COB13_10380</name>
</gene>